<accession>A0A0C9X3G1</accession>
<feature type="non-terminal residue" evidence="1">
    <location>
        <position position="104"/>
    </location>
</feature>
<keyword evidence="2" id="KW-1185">Reference proteome</keyword>
<dbReference type="AlphaFoldDB" id="A0A0C9X3G1"/>
<reference evidence="1 2" key="1">
    <citation type="submission" date="2014-04" db="EMBL/GenBank/DDBJ databases">
        <authorList>
            <consortium name="DOE Joint Genome Institute"/>
            <person name="Kuo A."/>
            <person name="Kohler A."/>
            <person name="Nagy L.G."/>
            <person name="Floudas D."/>
            <person name="Copeland A."/>
            <person name="Barry K.W."/>
            <person name="Cichocki N."/>
            <person name="Veneault-Fourrey C."/>
            <person name="LaButti K."/>
            <person name="Lindquist E.A."/>
            <person name="Lipzen A."/>
            <person name="Lundell T."/>
            <person name="Morin E."/>
            <person name="Murat C."/>
            <person name="Sun H."/>
            <person name="Tunlid A."/>
            <person name="Henrissat B."/>
            <person name="Grigoriev I.V."/>
            <person name="Hibbett D.S."/>
            <person name="Martin F."/>
            <person name="Nordberg H.P."/>
            <person name="Cantor M.N."/>
            <person name="Hua S.X."/>
        </authorList>
    </citation>
    <scope>NUCLEOTIDE SEQUENCE [LARGE SCALE GENOMIC DNA]</scope>
    <source>
        <strain evidence="1 2">LaAM-08-1</strain>
    </source>
</reference>
<reference evidence="2" key="2">
    <citation type="submission" date="2015-01" db="EMBL/GenBank/DDBJ databases">
        <title>Evolutionary Origins and Diversification of the Mycorrhizal Mutualists.</title>
        <authorList>
            <consortium name="DOE Joint Genome Institute"/>
            <consortium name="Mycorrhizal Genomics Consortium"/>
            <person name="Kohler A."/>
            <person name="Kuo A."/>
            <person name="Nagy L.G."/>
            <person name="Floudas D."/>
            <person name="Copeland A."/>
            <person name="Barry K.W."/>
            <person name="Cichocki N."/>
            <person name="Veneault-Fourrey C."/>
            <person name="LaButti K."/>
            <person name="Lindquist E.A."/>
            <person name="Lipzen A."/>
            <person name="Lundell T."/>
            <person name="Morin E."/>
            <person name="Murat C."/>
            <person name="Riley R."/>
            <person name="Ohm R."/>
            <person name="Sun H."/>
            <person name="Tunlid A."/>
            <person name="Henrissat B."/>
            <person name="Grigoriev I.V."/>
            <person name="Hibbett D.S."/>
            <person name="Martin F."/>
        </authorList>
    </citation>
    <scope>NUCLEOTIDE SEQUENCE [LARGE SCALE GENOMIC DNA]</scope>
    <source>
        <strain evidence="2">LaAM-08-1</strain>
    </source>
</reference>
<name>A0A0C9X3G1_9AGAR</name>
<gene>
    <name evidence="1" type="ORF">K443DRAFT_679887</name>
</gene>
<dbReference type="HOGENOM" id="CLU_2256428_0_0_1"/>
<protein>
    <submittedName>
        <fullName evidence="1">Uncharacterized protein</fullName>
    </submittedName>
</protein>
<evidence type="ECO:0000313" key="1">
    <source>
        <dbReference type="EMBL" id="KIJ99540.1"/>
    </source>
</evidence>
<dbReference type="Proteomes" id="UP000054477">
    <property type="component" value="Unassembled WGS sequence"/>
</dbReference>
<sequence length="104" mass="11839">NQMTRIGEPKAAVKFKDHDSCLLVHWVHMDMQAVLNDLQIMDVDVGLGENGWHSATSIANIHIVSGTSNWTQAGRLRVQVYECPPPRLRRTFRFRWLTTSLGPL</sequence>
<proteinExistence type="predicted"/>
<dbReference type="EMBL" id="KN838645">
    <property type="protein sequence ID" value="KIJ99540.1"/>
    <property type="molecule type" value="Genomic_DNA"/>
</dbReference>
<organism evidence="1 2">
    <name type="scientific">Laccaria amethystina LaAM-08-1</name>
    <dbReference type="NCBI Taxonomy" id="1095629"/>
    <lineage>
        <taxon>Eukaryota</taxon>
        <taxon>Fungi</taxon>
        <taxon>Dikarya</taxon>
        <taxon>Basidiomycota</taxon>
        <taxon>Agaricomycotina</taxon>
        <taxon>Agaricomycetes</taxon>
        <taxon>Agaricomycetidae</taxon>
        <taxon>Agaricales</taxon>
        <taxon>Agaricineae</taxon>
        <taxon>Hydnangiaceae</taxon>
        <taxon>Laccaria</taxon>
    </lineage>
</organism>
<evidence type="ECO:0000313" key="2">
    <source>
        <dbReference type="Proteomes" id="UP000054477"/>
    </source>
</evidence>